<evidence type="ECO:0000313" key="1">
    <source>
        <dbReference type="EMBL" id="SVD09911.1"/>
    </source>
</evidence>
<dbReference type="EMBL" id="UINC01129484">
    <property type="protein sequence ID" value="SVD09911.1"/>
    <property type="molecule type" value="Genomic_DNA"/>
</dbReference>
<evidence type="ECO:0008006" key="2">
    <source>
        <dbReference type="Google" id="ProtNLM"/>
    </source>
</evidence>
<sequence length="215" mass="23172">MSRCRVFVCLLFTSFVAAPLAAQDGYRLPPPDVVEILDAPNAPSVSVSPDNEWLILTHRKSMPSLADMSQPMLRIGGRRINPATNARFNPSLVTGFSVMRVSDGSEQMIGLSHDDGWGSPGFSPDGARFFVTRDNDSTIELWIGDVQVASADRIPGVVLNTARGGGCQWMPDSERLLCHQVIDGRGAAPEKPALPAAPVMQQNLGVAAVVRTYQD</sequence>
<reference evidence="1" key="1">
    <citation type="submission" date="2018-05" db="EMBL/GenBank/DDBJ databases">
        <authorList>
            <person name="Lanie J.A."/>
            <person name="Ng W.-L."/>
            <person name="Kazmierczak K.M."/>
            <person name="Andrzejewski T.M."/>
            <person name="Davidsen T.M."/>
            <person name="Wayne K.J."/>
            <person name="Tettelin H."/>
            <person name="Glass J.I."/>
            <person name="Rusch D."/>
            <person name="Podicherti R."/>
            <person name="Tsui H.-C.T."/>
            <person name="Winkler M.E."/>
        </authorList>
    </citation>
    <scope>NUCLEOTIDE SEQUENCE</scope>
</reference>
<gene>
    <name evidence="1" type="ORF">METZ01_LOCUS362765</name>
</gene>
<dbReference type="Gene3D" id="2.120.10.30">
    <property type="entry name" value="TolB, C-terminal domain"/>
    <property type="match status" value="1"/>
</dbReference>
<accession>A0A382SLX0</accession>
<proteinExistence type="predicted"/>
<protein>
    <recommendedName>
        <fullName evidence="2">S9 family peptidase</fullName>
    </recommendedName>
</protein>
<dbReference type="SUPFAM" id="SSF82171">
    <property type="entry name" value="DPP6 N-terminal domain-like"/>
    <property type="match status" value="1"/>
</dbReference>
<name>A0A382SLX0_9ZZZZ</name>
<feature type="non-terminal residue" evidence="1">
    <location>
        <position position="215"/>
    </location>
</feature>
<organism evidence="1">
    <name type="scientific">marine metagenome</name>
    <dbReference type="NCBI Taxonomy" id="408172"/>
    <lineage>
        <taxon>unclassified sequences</taxon>
        <taxon>metagenomes</taxon>
        <taxon>ecological metagenomes</taxon>
    </lineage>
</organism>
<dbReference type="AlphaFoldDB" id="A0A382SLX0"/>
<dbReference type="InterPro" id="IPR011042">
    <property type="entry name" value="6-blade_b-propeller_TolB-like"/>
</dbReference>